<reference evidence="3" key="1">
    <citation type="submission" date="2015-09" db="EMBL/GenBank/DDBJ databases">
        <authorList>
            <consortium name="Pathogen Informatics"/>
        </authorList>
    </citation>
    <scope>NUCLEOTIDE SEQUENCE [LARGE SCALE GENOMIC DNA]</scope>
    <source>
        <strain evidence="3">Lake Konstanz</strain>
    </source>
</reference>
<gene>
    <name evidence="2" type="ORF">BSAL_32720</name>
</gene>
<feature type="compositionally biased region" description="Polar residues" evidence="1">
    <location>
        <begin position="1327"/>
        <end position="1337"/>
    </location>
</feature>
<organism evidence="2 3">
    <name type="scientific">Bodo saltans</name>
    <name type="common">Flagellated protozoan</name>
    <dbReference type="NCBI Taxonomy" id="75058"/>
    <lineage>
        <taxon>Eukaryota</taxon>
        <taxon>Discoba</taxon>
        <taxon>Euglenozoa</taxon>
        <taxon>Kinetoplastea</taxon>
        <taxon>Metakinetoplastina</taxon>
        <taxon>Eubodonida</taxon>
        <taxon>Bodonidae</taxon>
        <taxon>Bodo</taxon>
    </lineage>
</organism>
<dbReference type="Proteomes" id="UP000051952">
    <property type="component" value="Unassembled WGS sequence"/>
</dbReference>
<name>A0A0S4JMY0_BODSA</name>
<feature type="region of interest" description="Disordered" evidence="1">
    <location>
        <begin position="1792"/>
        <end position="1829"/>
    </location>
</feature>
<feature type="region of interest" description="Disordered" evidence="1">
    <location>
        <begin position="405"/>
        <end position="431"/>
    </location>
</feature>
<feature type="region of interest" description="Disordered" evidence="1">
    <location>
        <begin position="1613"/>
        <end position="1652"/>
    </location>
</feature>
<feature type="compositionally biased region" description="Basic and acidic residues" evidence="1">
    <location>
        <begin position="1636"/>
        <end position="1646"/>
    </location>
</feature>
<keyword evidence="3" id="KW-1185">Reference proteome</keyword>
<feature type="region of interest" description="Disordered" evidence="1">
    <location>
        <begin position="1317"/>
        <end position="1359"/>
    </location>
</feature>
<evidence type="ECO:0000313" key="2">
    <source>
        <dbReference type="EMBL" id="CUG91565.1"/>
    </source>
</evidence>
<dbReference type="VEuPathDB" id="TriTrypDB:BSAL_32720"/>
<dbReference type="GO" id="GO:0006113">
    <property type="term" value="P:fermentation"/>
    <property type="evidence" value="ECO:0007669"/>
    <property type="project" value="InterPro"/>
</dbReference>
<feature type="compositionally biased region" description="Basic and acidic residues" evidence="1">
    <location>
        <begin position="1812"/>
        <end position="1821"/>
    </location>
</feature>
<feature type="compositionally biased region" description="Polar residues" evidence="1">
    <location>
        <begin position="405"/>
        <end position="430"/>
    </location>
</feature>
<feature type="region of interest" description="Disordered" evidence="1">
    <location>
        <begin position="266"/>
        <end position="304"/>
    </location>
</feature>
<sequence length="2208" mass="239195">MALFETGVFVAYLFALVFFLLCCAFSMLYSHRVLAKVVQWMLNSLVLPSGTRVTFSGVYLAPIGQRIFFQDLTLISRGGVSFTCVDGHISFNLRGYALWNSGYTTLRPYMCHAGLVGTNVEVFYDSVWRNAVVLDSADLAASLNEQSPRSPLGAKPPSSAGEGKRYITVKLLGGDPTQKPSTARLLFRSFFREKRSRAYETAAGSTVVSTDGMTLPVAIAHVRLRMAPSKLKVHLNGLAVSVFHNKGKYDSEVERVLRSVLPEEVRRAREQQQQQQQWGTASGGRGNNAAVPPRPGTAANTEDTVPLSTEELEVLREIQVASSQRLQSVMRFIGSIDFKLRASHVDLGALDALHPFFLQFTFDRADVSYALTASRNPEQDPHRHVVEGSFTQVDLRWVPSDLHAYSSSKKTPQQQLHQPTSAVDNTTSASHMDRLKQRAQMMFFGPSRRTGAGGSEDGPQDHHNTTEMLGGAESALPPGATTMTSRGTESNASSFAGVGGEATASRRQAGLLPSGESPASIAQQYGVLIDGAQLGSMHIVYYWDAPGLHFTSTERGALVPEELPRMGLDVELAVKKLSYGSWSNYSRAQLQAHFFPPLYDALVMSTLVLGKPRPYFGFETSVVFLEACTVHVPFKWRAPAPSPPFGIRDSGQLGHVDLTFDAGATYVFRPTQIHTNPDGQTSVPGTAQGKPPTSRTNIPAATTPTSSPSSTLIGIAESYFRARNVTIRTSLHAYVPEGPSSLLLEATDLQLHYDVLSPQFWHLRSEWNAIVQLHHTTMFYQAEHTSLFTALLADWNHVPYMYSGEPYRSAPLHNRDTAVHRFAPSLGLLEVFFQHGLDVYLNANPENVVLPNTDIASTEHNTYSIVSCDSGTISYSLPSEVYLVAQENENCQPYEVVLHNVKLSSSVPSSHPLTDFCAHHALRVGELSLTGSYVICTPDMSLEQHASRMPTNSTPSMPTLLNQLTMRVNINTIEGSFGFPTIQHLLSSFENLFGSTTIAVQPDEVFRWLHSTGSIPPGNRAAALLQFLQLSEPRGNGVELHVMVSVRDIEAVFAVEPVSNAAPAADGGPSPRPHASTPAAHGIVVMTHEVEFSVASQVSYFEIALTATPIKLKLGSRTQRLYHRATKGGRGASNVKSASHAALERQLSTPSSPRGGGGGGPYSDPLDYSRRSSLNETQFFFGDGSAVPPHYLHHAERSKGLHTPHRPAAGYQSSHHAGGGWCQMEDQYVCVGPITVARVSHVGPPPHRTKFHVVTEASIGSLSCHMSAETSMALAAIVLGAVQQSKAEDPVRKEAMEFAKAAAERSHEAAQLALLDARGGGGGGGSHTRTSSKSVSQDAMDRPYGVSPQLRPSGKPQGIRGHQYRCSIVFDIPDATQTAFERFLEDQHQSADDSVDLGVFCVAAGCDDVRLTMVFPDLGLCHVRLPEGVHMASSTLNDTNSNKRMSVKAPFVSVVLMVPKSATDLGAADAAGELVEVARVATCVCMRESISYPFDGQHGILGHFAQQVEFVKLCDYDHRVGLTLDSVFPRQNTTSAASAVRRNILAAQQQISAASYDTESVLQGQSSVASVVADDVIRTRRGARRLTAAELASIPVPNLSTSAFTAAVERFDQRQNANGTPRSAELSAETDDDSDGELHSLDEHDAASPGKFTQGSKVFWTCGSEHAGGAGGDAAADTTRTAMTLDDGLDNLTDLFSEPGSDANQSGSLEDAVVPPPVPASALRPVLEYYRCHRTFEVHRSHRTLSQYSHGAMLPQLRTTDGSQQRDFSNFHAHLPSIEFILHAEATAQTLSATSVGSPSRHASSSGHKQLPKADAHEHSAPQETPFSFSEDFNEFDASRGDVDGPPLAWANRMVDNNRRSRDGSTTTHYHLETPLAVELFATIEAVRTGLRAGQVLERAWNGAISKIDGALVRESAGVLGAAPERPQQGLDGKQQAKKKKQVSRSRKRNRLKQWSHTDQIVSICVPCIEAKWLSRAAVHDDVLVRPRDARTCTGVYTTTFAGRSLQLVAQKSAPSRRAALGRETIRYGLSVGVSTVAVMVQINYEPTIRVGSLHVDIPLVTYPKHADHIVVAYLTNATLRGKRDFVGEGQGTGCRASIESCATHSTRDVFHFINSLDLDLHLHPDRPNQQQASATPSPSLRHAPWRIIDCTSSCSTYDADGSGGGELAFPVVAGGGTGDDDSVAKVDRLLKCLKDRYHSEAHACICG</sequence>
<feature type="compositionally biased region" description="Basic residues" evidence="1">
    <location>
        <begin position="1936"/>
        <end position="1954"/>
    </location>
</feature>
<feature type="compositionally biased region" description="Polar residues" evidence="1">
    <location>
        <begin position="1792"/>
        <end position="1808"/>
    </location>
</feature>
<feature type="region of interest" description="Disordered" evidence="1">
    <location>
        <begin position="1923"/>
        <end position="1954"/>
    </location>
</feature>
<dbReference type="InterPro" id="IPR029636">
    <property type="entry name" value="Csf1"/>
</dbReference>
<protein>
    <submittedName>
        <fullName evidence="2">Membrane-associated protein, putative</fullName>
    </submittedName>
</protein>
<feature type="region of interest" description="Disordered" evidence="1">
    <location>
        <begin position="673"/>
        <end position="708"/>
    </location>
</feature>
<dbReference type="GO" id="GO:0016020">
    <property type="term" value="C:membrane"/>
    <property type="evidence" value="ECO:0007669"/>
    <property type="project" value="InterPro"/>
</dbReference>
<dbReference type="PANTHER" id="PTHR32085:SF3">
    <property type="entry name" value="PROTEIN CSF1"/>
    <property type="match status" value="1"/>
</dbReference>
<dbReference type="EMBL" id="CYKH01001941">
    <property type="protein sequence ID" value="CUG91565.1"/>
    <property type="molecule type" value="Genomic_DNA"/>
</dbReference>
<feature type="region of interest" description="Disordered" evidence="1">
    <location>
        <begin position="1124"/>
        <end position="1168"/>
    </location>
</feature>
<accession>A0A0S4JMY0</accession>
<evidence type="ECO:0000256" key="1">
    <source>
        <dbReference type="SAM" id="MobiDB-lite"/>
    </source>
</evidence>
<dbReference type="PANTHER" id="PTHR32085">
    <property type="entry name" value="PROTEIN CSF1"/>
    <property type="match status" value="1"/>
</dbReference>
<feature type="compositionally biased region" description="Low complexity" evidence="1">
    <location>
        <begin position="699"/>
        <end position="708"/>
    </location>
</feature>
<feature type="compositionally biased region" description="Polar residues" evidence="1">
    <location>
        <begin position="673"/>
        <end position="697"/>
    </location>
</feature>
<dbReference type="OrthoDB" id="10051416at2759"/>
<evidence type="ECO:0000313" key="3">
    <source>
        <dbReference type="Proteomes" id="UP000051952"/>
    </source>
</evidence>
<feature type="compositionally biased region" description="Polar residues" evidence="1">
    <location>
        <begin position="481"/>
        <end position="494"/>
    </location>
</feature>
<proteinExistence type="predicted"/>
<feature type="region of interest" description="Disordered" evidence="1">
    <location>
        <begin position="447"/>
        <end position="500"/>
    </location>
</feature>